<evidence type="ECO:0000256" key="2">
    <source>
        <dbReference type="ARBA" id="ARBA00004574"/>
    </source>
</evidence>
<reference evidence="17" key="1">
    <citation type="journal article" date="2005" name="Nature">
        <title>Sequencing of Aspergillus nidulans and comparative analysis with A. fumigatus and A. oryzae.</title>
        <authorList>
            <person name="Galagan J.E."/>
            <person name="Calvo S.E."/>
            <person name="Cuomo C."/>
            <person name="Ma L.J."/>
            <person name="Wortman J.R."/>
            <person name="Batzoglou S."/>
            <person name="Lee S.I."/>
            <person name="Basturkmen M."/>
            <person name="Spevak C.C."/>
            <person name="Clutterbuck J."/>
            <person name="Kapitonov V."/>
            <person name="Jurka J."/>
            <person name="Scazzocchio C."/>
            <person name="Farman M."/>
            <person name="Butler J."/>
            <person name="Purcell S."/>
            <person name="Harris S."/>
            <person name="Braus G.H."/>
            <person name="Draht O."/>
            <person name="Busch S."/>
            <person name="D'Enfert C."/>
            <person name="Bouchier C."/>
            <person name="Goldman G.H."/>
            <person name="Bell-Pedersen D."/>
            <person name="Griffiths-Jones S."/>
            <person name="Doonan J.H."/>
            <person name="Yu J."/>
            <person name="Vienken K."/>
            <person name="Pain A."/>
            <person name="Freitag M."/>
            <person name="Selker E.U."/>
            <person name="Archer D.B."/>
            <person name="Penalva M.A."/>
            <person name="Oakley B.R."/>
            <person name="Momany M."/>
            <person name="Tanaka T."/>
            <person name="Kumagai T."/>
            <person name="Asai K."/>
            <person name="Machida M."/>
            <person name="Nierman W.C."/>
            <person name="Denning D.W."/>
            <person name="Caddick M."/>
            <person name="Hynes M."/>
            <person name="Paoletti M."/>
            <person name="Fischer R."/>
            <person name="Miller B."/>
            <person name="Dyer P."/>
            <person name="Sachs M.S."/>
            <person name="Osmani S.A."/>
            <person name="Birren B.W."/>
        </authorList>
    </citation>
    <scope>NUCLEOTIDE SEQUENCE [LARGE SCALE GENOMIC DNA]</scope>
    <source>
        <strain evidence="17">FGSC A4 / ATCC 38163 / CBS 112.46 / NRRL 194 / M139</strain>
    </source>
</reference>
<dbReference type="Gene3D" id="1.10.510.10">
    <property type="entry name" value="Transferase(Phosphotransferase) domain 1"/>
    <property type="match status" value="1"/>
</dbReference>
<protein>
    <recommendedName>
        <fullName evidence="6">EKC/KEOPS complex subunit BUD32</fullName>
        <ecNumber evidence="4">2.7.11.1</ecNumber>
    </recommendedName>
    <alternativeName>
        <fullName evidence="10 11">Atypical Serine/threonine protein kinase BUD32</fullName>
    </alternativeName>
    <alternativeName>
        <fullName evidence="5">EKC/KEOPS complex subunit bud32</fullName>
    </alternativeName>
</protein>
<comment type="subunit">
    <text evidence="3">Component of the EKC/KEOPS complex composed of at least BUD32, CGI121, GON7, KAE1 and PCC1; the whole complex dimerizes.</text>
</comment>
<evidence type="ECO:0000256" key="11">
    <source>
        <dbReference type="ARBA" id="ARBA00033194"/>
    </source>
</evidence>
<evidence type="ECO:0000256" key="9">
    <source>
        <dbReference type="ARBA" id="ARBA00023043"/>
    </source>
</evidence>
<dbReference type="GO" id="GO:0005524">
    <property type="term" value="F:ATP binding"/>
    <property type="evidence" value="ECO:0007669"/>
    <property type="project" value="InterPro"/>
</dbReference>
<dbReference type="HOGENOM" id="CLU_357151_0_0_1"/>
<evidence type="ECO:0000256" key="5">
    <source>
        <dbReference type="ARBA" id="ARBA00013948"/>
    </source>
</evidence>
<dbReference type="PROSITE" id="PS50088">
    <property type="entry name" value="ANK_REPEAT"/>
    <property type="match status" value="2"/>
</dbReference>
<feature type="repeat" description="ANK" evidence="14">
    <location>
        <begin position="502"/>
        <end position="534"/>
    </location>
</feature>
<comment type="catalytic activity">
    <reaction evidence="12">
        <text>L-threonyl-[protein] + ATP = O-phospho-L-threonyl-[protein] + ADP + H(+)</text>
        <dbReference type="Rhea" id="RHEA:46608"/>
        <dbReference type="Rhea" id="RHEA-COMP:11060"/>
        <dbReference type="Rhea" id="RHEA-COMP:11605"/>
        <dbReference type="ChEBI" id="CHEBI:15378"/>
        <dbReference type="ChEBI" id="CHEBI:30013"/>
        <dbReference type="ChEBI" id="CHEBI:30616"/>
        <dbReference type="ChEBI" id="CHEBI:61977"/>
        <dbReference type="ChEBI" id="CHEBI:456216"/>
        <dbReference type="EC" id="2.7.11.1"/>
    </reaction>
</comment>
<dbReference type="SUPFAM" id="SSF56112">
    <property type="entry name" value="Protein kinase-like (PK-like)"/>
    <property type="match status" value="1"/>
</dbReference>
<dbReference type="InterPro" id="IPR036770">
    <property type="entry name" value="Ankyrin_rpt-contain_sf"/>
</dbReference>
<dbReference type="OMA" id="QIDERDT"/>
<dbReference type="PANTHER" id="PTHR24171:SF9">
    <property type="entry name" value="ANKYRIN REPEAT DOMAIN-CONTAINING PROTEIN 39"/>
    <property type="match status" value="1"/>
</dbReference>
<sequence>MIAWNGWHEFANLFLRGRDCGTRNTDEAVRKLSSPDLEQCLGVSYALNFQNWIAAFNPIVIQFGKIMACKRDIMLSSSGHSEYVQVSDGARLPFLLNESVSVLGRGGCSTVTREIIAEGQFQKSGECNIKVSRARKLPVRQRLTRSPPQPKVIARKRFNDKIYFDRERVIMSLLEKGLQQHNHIVYPLAMISLESEYSILMDVADCNLETFLTEEGRVDSNISLKSLLKQVANIAHALYSLHTPGASGYVIHHLDLTPKNVLVKLINHSDNPWTWMLSDFGWSRHYDGCSNAAAARSGANAVQATDQVEYSERTGTYLPKEKERSSYTDIWSLGCIMCRVVCRKRHGIEGLRQFDELRLKDDPDRNDYFYRGTTVNPYVTRLLDQFCDSGCNMTTRCGNLLKSMLSMDKSARPTAWDLHNDLKQITDTCEEFTHTVIPLELESQRPQKDSVSDAKSANTVDRSPNPVFLAIENQREDDALVQIKSFLRGSIRAYSSIEQYDERLTPLCHAAEKGYTKVVKFLHQKGAQIDERDTRSNTPLMYACKRGHCGTAEYLIDQGADWNLQGEDGYTCLHFATECKNTEIIDVFIQKQPASRVKLNANILNTLDRTPLELTLYMKSGQARYKLMEQLISLRAKACATSRKQNHKTAVDFALERRDQQAMKILVTDVDKTWKIPKSNMGGFGPMKDILRRAGRLEGLSTPGQRTDHLTTELCGERSCLASFFSLLQLIDLNLPKSDIRSGSIVLIPRSENVDYGSGIGGDTALGRFGNCVKTSSQTLRIVCQ</sequence>
<keyword evidence="8" id="KW-0779">Telomere</keyword>
<keyword evidence="7" id="KW-0677">Repeat</keyword>
<dbReference type="eggNOG" id="KOG0504">
    <property type="taxonomic scope" value="Eukaryota"/>
</dbReference>
<dbReference type="PANTHER" id="PTHR24171">
    <property type="entry name" value="ANKYRIN REPEAT DOMAIN-CONTAINING PROTEIN 39-RELATED"/>
    <property type="match status" value="1"/>
</dbReference>
<evidence type="ECO:0000313" key="16">
    <source>
        <dbReference type="EMBL" id="CBF86715.1"/>
    </source>
</evidence>
<evidence type="ECO:0000256" key="12">
    <source>
        <dbReference type="ARBA" id="ARBA00047899"/>
    </source>
</evidence>
<evidence type="ECO:0000256" key="6">
    <source>
        <dbReference type="ARBA" id="ARBA00019973"/>
    </source>
</evidence>
<dbReference type="RefSeq" id="XP_659977.1">
    <property type="nucleotide sequence ID" value="XM_654885.2"/>
</dbReference>
<dbReference type="Pfam" id="PF00069">
    <property type="entry name" value="Pkinase"/>
    <property type="match status" value="1"/>
</dbReference>
<dbReference type="SMART" id="SM00248">
    <property type="entry name" value="ANK"/>
    <property type="match status" value="3"/>
</dbReference>
<dbReference type="KEGG" id="ani:ANIA_02373"/>
<accession>Q5BAQ7</accession>
<feature type="repeat" description="ANK" evidence="14">
    <location>
        <begin position="535"/>
        <end position="567"/>
    </location>
</feature>
<dbReference type="PROSITE" id="PS50297">
    <property type="entry name" value="ANK_REP_REGION"/>
    <property type="match status" value="2"/>
</dbReference>
<dbReference type="GeneID" id="2874734"/>
<gene>
    <name evidence="16" type="ORF">ANIA_02373</name>
</gene>
<dbReference type="Proteomes" id="UP000000560">
    <property type="component" value="Chromosome VII"/>
</dbReference>
<organism evidence="16 17">
    <name type="scientific">Emericella nidulans (strain FGSC A4 / ATCC 38163 / CBS 112.46 / NRRL 194 / M139)</name>
    <name type="common">Aspergillus nidulans</name>
    <dbReference type="NCBI Taxonomy" id="227321"/>
    <lineage>
        <taxon>Eukaryota</taxon>
        <taxon>Fungi</taxon>
        <taxon>Dikarya</taxon>
        <taxon>Ascomycota</taxon>
        <taxon>Pezizomycotina</taxon>
        <taxon>Eurotiomycetes</taxon>
        <taxon>Eurotiomycetidae</taxon>
        <taxon>Eurotiales</taxon>
        <taxon>Aspergillaceae</taxon>
        <taxon>Aspergillus</taxon>
        <taxon>Aspergillus subgen. Nidulantes</taxon>
    </lineage>
</organism>
<comment type="subcellular location">
    <subcellularLocation>
        <location evidence="2">Chromosome</location>
        <location evidence="2">Telomere</location>
    </subcellularLocation>
</comment>
<keyword evidence="17" id="KW-1185">Reference proteome</keyword>
<dbReference type="OrthoDB" id="5986190at2759"/>
<feature type="domain" description="Protein kinase" evidence="15">
    <location>
        <begin position="97"/>
        <end position="437"/>
    </location>
</feature>
<dbReference type="SMART" id="SM00220">
    <property type="entry name" value="S_TKc"/>
    <property type="match status" value="1"/>
</dbReference>
<dbReference type="EMBL" id="BN001307">
    <property type="protein sequence ID" value="CBF86715.1"/>
    <property type="molecule type" value="Genomic_DNA"/>
</dbReference>
<dbReference type="Gene3D" id="1.25.40.20">
    <property type="entry name" value="Ankyrin repeat-containing domain"/>
    <property type="match status" value="1"/>
</dbReference>
<reference evidence="17" key="2">
    <citation type="journal article" date="2009" name="Fungal Genet. Biol.">
        <title>The 2008 update of the Aspergillus nidulans genome annotation: a community effort.</title>
        <authorList>
            <person name="Wortman J.R."/>
            <person name="Gilsenan J.M."/>
            <person name="Joardar V."/>
            <person name="Deegan J."/>
            <person name="Clutterbuck J."/>
            <person name="Andersen M.R."/>
            <person name="Archer D."/>
            <person name="Bencina M."/>
            <person name="Braus G."/>
            <person name="Coutinho P."/>
            <person name="von Dohren H."/>
            <person name="Doonan J."/>
            <person name="Driessen A.J."/>
            <person name="Durek P."/>
            <person name="Espeso E."/>
            <person name="Fekete E."/>
            <person name="Flipphi M."/>
            <person name="Estrada C.G."/>
            <person name="Geysens S."/>
            <person name="Goldman G."/>
            <person name="de Groot P.W."/>
            <person name="Hansen K."/>
            <person name="Harris S.D."/>
            <person name="Heinekamp T."/>
            <person name="Helmstaedt K."/>
            <person name="Henrissat B."/>
            <person name="Hofmann G."/>
            <person name="Homan T."/>
            <person name="Horio T."/>
            <person name="Horiuchi H."/>
            <person name="James S."/>
            <person name="Jones M."/>
            <person name="Karaffa L."/>
            <person name="Karanyi Z."/>
            <person name="Kato M."/>
            <person name="Keller N."/>
            <person name="Kelly D.E."/>
            <person name="Kiel J.A."/>
            <person name="Kim J.M."/>
            <person name="van der Klei I.J."/>
            <person name="Klis F.M."/>
            <person name="Kovalchuk A."/>
            <person name="Krasevec N."/>
            <person name="Kubicek C.P."/>
            <person name="Liu B."/>
            <person name="Maccabe A."/>
            <person name="Meyer V."/>
            <person name="Mirabito P."/>
            <person name="Miskei M."/>
            <person name="Mos M."/>
            <person name="Mullins J."/>
            <person name="Nelson D.R."/>
            <person name="Nielsen J."/>
            <person name="Oakley B.R."/>
            <person name="Osmani S.A."/>
            <person name="Pakula T."/>
            <person name="Paszewski A."/>
            <person name="Paulsen I."/>
            <person name="Pilsyk S."/>
            <person name="Pocsi I."/>
            <person name="Punt P.J."/>
            <person name="Ram A.F."/>
            <person name="Ren Q."/>
            <person name="Robellet X."/>
            <person name="Robson G."/>
            <person name="Seiboth B."/>
            <person name="van Solingen P."/>
            <person name="Specht T."/>
            <person name="Sun J."/>
            <person name="Taheri-Talesh N."/>
            <person name="Takeshita N."/>
            <person name="Ussery D."/>
            <person name="vanKuyk P.A."/>
            <person name="Visser H."/>
            <person name="van de Vondervoort P.J."/>
            <person name="de Vries R.P."/>
            <person name="Walton J."/>
            <person name="Xiang X."/>
            <person name="Xiong Y."/>
            <person name="Zeng A.P."/>
            <person name="Brandt B.W."/>
            <person name="Cornell M.J."/>
            <person name="van den Hondel C.A."/>
            <person name="Visser J."/>
            <person name="Oliver S.G."/>
            <person name="Turner G."/>
        </authorList>
    </citation>
    <scope>GENOME REANNOTATION</scope>
    <source>
        <strain evidence="17">FGSC A4 / ATCC 38163 / CBS 112.46 / NRRL 194 / M139</strain>
    </source>
</reference>
<evidence type="ECO:0000256" key="3">
    <source>
        <dbReference type="ARBA" id="ARBA00011534"/>
    </source>
</evidence>
<dbReference type="AlphaFoldDB" id="Q5BAQ7"/>
<accession>C8VNN0</accession>
<dbReference type="GO" id="GO:0000781">
    <property type="term" value="C:chromosome, telomeric region"/>
    <property type="evidence" value="ECO:0007669"/>
    <property type="project" value="UniProtKB-SubCell"/>
</dbReference>
<evidence type="ECO:0000256" key="10">
    <source>
        <dbReference type="ARBA" id="ARBA00030980"/>
    </source>
</evidence>
<dbReference type="SUPFAM" id="SSF48403">
    <property type="entry name" value="Ankyrin repeat"/>
    <property type="match status" value="1"/>
</dbReference>
<comment type="catalytic activity">
    <reaction evidence="13">
        <text>L-seryl-[protein] + ATP = O-phospho-L-seryl-[protein] + ADP + H(+)</text>
        <dbReference type="Rhea" id="RHEA:17989"/>
        <dbReference type="Rhea" id="RHEA-COMP:9863"/>
        <dbReference type="Rhea" id="RHEA-COMP:11604"/>
        <dbReference type="ChEBI" id="CHEBI:15378"/>
        <dbReference type="ChEBI" id="CHEBI:29999"/>
        <dbReference type="ChEBI" id="CHEBI:30616"/>
        <dbReference type="ChEBI" id="CHEBI:83421"/>
        <dbReference type="ChEBI" id="CHEBI:456216"/>
        <dbReference type="EC" id="2.7.11.1"/>
    </reaction>
</comment>
<evidence type="ECO:0000256" key="4">
    <source>
        <dbReference type="ARBA" id="ARBA00012513"/>
    </source>
</evidence>
<comment type="function">
    <text evidence="1">Component of the EKC/KEOPS complex that is required for the formation of a threonylcarbamoyl group on adenosine at position 37 (t(6)A37) in tRNAs that read codons beginning with adenine. The complex is probably involved in the transfer of the threonylcarbamoyl moiety of threonylcarbamoyl-AMP (TC-AMP) to the N6 group of A37. BUD32 has ATPase activity in the context of the EKC/KEOPS complex and likely plays a supporting role to the catalytic subunit KAE1. The EKC/KEOPS complex also promotes both telomere uncapping and telomere elongation. The complex is required for efficient recruitment of transcriptional coactivators.</text>
</comment>
<evidence type="ECO:0000256" key="1">
    <source>
        <dbReference type="ARBA" id="ARBA00003747"/>
    </source>
</evidence>
<dbReference type="InterPro" id="IPR002110">
    <property type="entry name" value="Ankyrin_rpt"/>
</dbReference>
<dbReference type="InterPro" id="IPR011009">
    <property type="entry name" value="Kinase-like_dom_sf"/>
</dbReference>
<dbReference type="InterPro" id="IPR008266">
    <property type="entry name" value="Tyr_kinase_AS"/>
</dbReference>
<evidence type="ECO:0000256" key="8">
    <source>
        <dbReference type="ARBA" id="ARBA00022895"/>
    </source>
</evidence>
<evidence type="ECO:0000256" key="13">
    <source>
        <dbReference type="ARBA" id="ARBA00048679"/>
    </source>
</evidence>
<dbReference type="EC" id="2.7.11.1" evidence="4"/>
<proteinExistence type="predicted"/>
<evidence type="ECO:0000313" key="17">
    <source>
        <dbReference type="Proteomes" id="UP000000560"/>
    </source>
</evidence>
<dbReference type="InterPro" id="IPR000719">
    <property type="entry name" value="Prot_kinase_dom"/>
</dbReference>
<evidence type="ECO:0000259" key="15">
    <source>
        <dbReference type="PROSITE" id="PS50011"/>
    </source>
</evidence>
<dbReference type="InParanoid" id="Q5BAQ7"/>
<dbReference type="PROSITE" id="PS00109">
    <property type="entry name" value="PROTEIN_KINASE_TYR"/>
    <property type="match status" value="1"/>
</dbReference>
<dbReference type="PROSITE" id="PS50011">
    <property type="entry name" value="PROTEIN_KINASE_DOM"/>
    <property type="match status" value="1"/>
</dbReference>
<dbReference type="GO" id="GO:0004674">
    <property type="term" value="F:protein serine/threonine kinase activity"/>
    <property type="evidence" value="ECO:0007669"/>
    <property type="project" value="UniProtKB-EC"/>
</dbReference>
<keyword evidence="9 14" id="KW-0040">ANK repeat</keyword>
<evidence type="ECO:0000256" key="7">
    <source>
        <dbReference type="ARBA" id="ARBA00022737"/>
    </source>
</evidence>
<name>Q5BAQ7_EMENI</name>
<evidence type="ECO:0000256" key="14">
    <source>
        <dbReference type="PROSITE-ProRule" id="PRU00023"/>
    </source>
</evidence>
<dbReference type="Pfam" id="PF12796">
    <property type="entry name" value="Ank_2"/>
    <property type="match status" value="1"/>
</dbReference>
<keyword evidence="8" id="KW-0158">Chromosome</keyword>